<feature type="transmembrane region" description="Helical" evidence="1">
    <location>
        <begin position="12"/>
        <end position="30"/>
    </location>
</feature>
<evidence type="ECO:0000313" key="3">
    <source>
        <dbReference type="Proteomes" id="UP000245697"/>
    </source>
</evidence>
<feature type="transmembrane region" description="Helical" evidence="1">
    <location>
        <begin position="36"/>
        <end position="53"/>
    </location>
</feature>
<keyword evidence="1" id="KW-0472">Membrane</keyword>
<dbReference type="AlphaFoldDB" id="A0A316FER9"/>
<keyword evidence="1" id="KW-0812">Transmembrane</keyword>
<organism evidence="2 3">
    <name type="scientific">Actinoplanes xinjiangensis</name>
    <dbReference type="NCBI Taxonomy" id="512350"/>
    <lineage>
        <taxon>Bacteria</taxon>
        <taxon>Bacillati</taxon>
        <taxon>Actinomycetota</taxon>
        <taxon>Actinomycetes</taxon>
        <taxon>Micromonosporales</taxon>
        <taxon>Micromonosporaceae</taxon>
        <taxon>Actinoplanes</taxon>
    </lineage>
</organism>
<dbReference type="EMBL" id="QGGR01000024">
    <property type="protein sequence ID" value="PWK36130.1"/>
    <property type="molecule type" value="Genomic_DNA"/>
</dbReference>
<accession>A0A316FER9</accession>
<dbReference type="RefSeq" id="WP_109601249.1">
    <property type="nucleotide sequence ID" value="NZ_BONA01000077.1"/>
</dbReference>
<protein>
    <submittedName>
        <fullName evidence="2">Uncharacterized protein</fullName>
    </submittedName>
</protein>
<gene>
    <name evidence="2" type="ORF">BC793_124111</name>
</gene>
<sequence>MVNPQRDRTKRIVGLTFTLVLAALLLPEVIIEDGGWRAWLGTLATVGLLADLVDEIRIVRRRRKAATQQQSAQTTPVWLP</sequence>
<keyword evidence="1" id="KW-1133">Transmembrane helix</keyword>
<reference evidence="2 3" key="1">
    <citation type="submission" date="2018-05" db="EMBL/GenBank/DDBJ databases">
        <title>Genomic Encyclopedia of Archaeal and Bacterial Type Strains, Phase II (KMG-II): from individual species to whole genera.</title>
        <authorList>
            <person name="Goeker M."/>
        </authorList>
    </citation>
    <scope>NUCLEOTIDE SEQUENCE [LARGE SCALE GENOMIC DNA]</scope>
    <source>
        <strain evidence="2 3">DSM 45184</strain>
    </source>
</reference>
<evidence type="ECO:0000256" key="1">
    <source>
        <dbReference type="SAM" id="Phobius"/>
    </source>
</evidence>
<comment type="caution">
    <text evidence="2">The sequence shown here is derived from an EMBL/GenBank/DDBJ whole genome shotgun (WGS) entry which is preliminary data.</text>
</comment>
<evidence type="ECO:0000313" key="2">
    <source>
        <dbReference type="EMBL" id="PWK36130.1"/>
    </source>
</evidence>
<dbReference type="Proteomes" id="UP000245697">
    <property type="component" value="Unassembled WGS sequence"/>
</dbReference>
<keyword evidence="3" id="KW-1185">Reference proteome</keyword>
<name>A0A316FER9_9ACTN</name>
<proteinExistence type="predicted"/>